<sequence>MSSMVNTKDGYVLIDNKFTLKPRLTKVELEKGLGAYIESSINGDWSSCVSGPHMVFGQRSNMQFDFYRDALIGFKFTVISSVNSDLNALRELHDKILEDLLGKPNKKNENMISYDFFWGVITSYLDPKGGSCCVGVRWS</sequence>
<evidence type="ECO:0000313" key="1">
    <source>
        <dbReference type="EMBL" id="RML57176.1"/>
    </source>
</evidence>
<proteinExistence type="predicted"/>
<name>A0A3M2X0S6_PSEYM</name>
<dbReference type="Proteomes" id="UP000282378">
    <property type="component" value="Unassembled WGS sequence"/>
</dbReference>
<accession>A0A3M2X0S6</accession>
<gene>
    <name evidence="1" type="ORF">APX70_200614</name>
</gene>
<comment type="caution">
    <text evidence="1">The sequence shown here is derived from an EMBL/GenBank/DDBJ whole genome shotgun (WGS) entry which is preliminary data.</text>
</comment>
<protein>
    <submittedName>
        <fullName evidence="1">Uncharacterized protein</fullName>
    </submittedName>
</protein>
<evidence type="ECO:0000313" key="2">
    <source>
        <dbReference type="Proteomes" id="UP000282378"/>
    </source>
</evidence>
<dbReference type="AlphaFoldDB" id="A0A3M2X0S6"/>
<dbReference type="EMBL" id="RBNL01003153">
    <property type="protein sequence ID" value="RML57176.1"/>
    <property type="molecule type" value="Genomic_DNA"/>
</dbReference>
<organism evidence="1 2">
    <name type="scientific">Pseudomonas syringae pv. maculicola</name>
    <dbReference type="NCBI Taxonomy" id="59511"/>
    <lineage>
        <taxon>Bacteria</taxon>
        <taxon>Pseudomonadati</taxon>
        <taxon>Pseudomonadota</taxon>
        <taxon>Gammaproteobacteria</taxon>
        <taxon>Pseudomonadales</taxon>
        <taxon>Pseudomonadaceae</taxon>
        <taxon>Pseudomonas</taxon>
    </lineage>
</organism>
<reference evidence="1 2" key="1">
    <citation type="submission" date="2018-08" db="EMBL/GenBank/DDBJ databases">
        <title>Recombination of ecologically and evolutionarily significant loci maintains genetic cohesion in the Pseudomonas syringae species complex.</title>
        <authorList>
            <person name="Dillon M."/>
            <person name="Thakur S."/>
            <person name="Almeida R.N.D."/>
            <person name="Weir B.S."/>
            <person name="Guttman D.S."/>
        </authorList>
    </citation>
    <scope>NUCLEOTIDE SEQUENCE [LARGE SCALE GENOMIC DNA]</scope>
    <source>
        <strain evidence="1 2">88_10</strain>
    </source>
</reference>